<sequence length="230" mass="25489">MLQPNSFTVQKRKNISTLISLFPAREQVKLTAGSPRKKKKNLTTRPILDSGSAEDRQARALGLAKKRRVPPGRLVPSLCFTWEDLERVKLGGGEAETAKLSPRFGSGGILCQDPTFTYVLEMLSINFLQSPRRWGINNTYCHYSWMIIPILSRRAYSRLEPVKESMLHAGSLDRRGRRCTVPKTAIENPPAGPGSCYREPFGRCRADSTLGREPAAGFGGHPPGCPDPAR</sequence>
<name>A0ABR2N0A8_9ASPA</name>
<evidence type="ECO:0000313" key="3">
    <source>
        <dbReference type="Proteomes" id="UP001412067"/>
    </source>
</evidence>
<feature type="region of interest" description="Disordered" evidence="1">
    <location>
        <begin position="211"/>
        <end position="230"/>
    </location>
</feature>
<proteinExistence type="predicted"/>
<gene>
    <name evidence="2" type="ORF">KSP40_PGU005561</name>
</gene>
<evidence type="ECO:0000256" key="1">
    <source>
        <dbReference type="SAM" id="MobiDB-lite"/>
    </source>
</evidence>
<accession>A0ABR2N0A8</accession>
<reference evidence="2 3" key="1">
    <citation type="journal article" date="2022" name="Nat. Plants">
        <title>Genomes of leafy and leafless Platanthera orchids illuminate the evolution of mycoheterotrophy.</title>
        <authorList>
            <person name="Li M.H."/>
            <person name="Liu K.W."/>
            <person name="Li Z."/>
            <person name="Lu H.C."/>
            <person name="Ye Q.L."/>
            <person name="Zhang D."/>
            <person name="Wang J.Y."/>
            <person name="Li Y.F."/>
            <person name="Zhong Z.M."/>
            <person name="Liu X."/>
            <person name="Yu X."/>
            <person name="Liu D.K."/>
            <person name="Tu X.D."/>
            <person name="Liu B."/>
            <person name="Hao Y."/>
            <person name="Liao X.Y."/>
            <person name="Jiang Y.T."/>
            <person name="Sun W.H."/>
            <person name="Chen J."/>
            <person name="Chen Y.Q."/>
            <person name="Ai Y."/>
            <person name="Zhai J.W."/>
            <person name="Wu S.S."/>
            <person name="Zhou Z."/>
            <person name="Hsiao Y.Y."/>
            <person name="Wu W.L."/>
            <person name="Chen Y.Y."/>
            <person name="Lin Y.F."/>
            <person name="Hsu J.L."/>
            <person name="Li C.Y."/>
            <person name="Wang Z.W."/>
            <person name="Zhao X."/>
            <person name="Zhong W.Y."/>
            <person name="Ma X.K."/>
            <person name="Ma L."/>
            <person name="Huang J."/>
            <person name="Chen G.Z."/>
            <person name="Huang M.Z."/>
            <person name="Huang L."/>
            <person name="Peng D.H."/>
            <person name="Luo Y.B."/>
            <person name="Zou S.Q."/>
            <person name="Chen S.P."/>
            <person name="Lan S."/>
            <person name="Tsai W.C."/>
            <person name="Van de Peer Y."/>
            <person name="Liu Z.J."/>
        </authorList>
    </citation>
    <scope>NUCLEOTIDE SEQUENCE [LARGE SCALE GENOMIC DNA]</scope>
    <source>
        <strain evidence="2">Lor288</strain>
    </source>
</reference>
<organism evidence="2 3">
    <name type="scientific">Platanthera guangdongensis</name>
    <dbReference type="NCBI Taxonomy" id="2320717"/>
    <lineage>
        <taxon>Eukaryota</taxon>
        <taxon>Viridiplantae</taxon>
        <taxon>Streptophyta</taxon>
        <taxon>Embryophyta</taxon>
        <taxon>Tracheophyta</taxon>
        <taxon>Spermatophyta</taxon>
        <taxon>Magnoliopsida</taxon>
        <taxon>Liliopsida</taxon>
        <taxon>Asparagales</taxon>
        <taxon>Orchidaceae</taxon>
        <taxon>Orchidoideae</taxon>
        <taxon>Orchideae</taxon>
        <taxon>Orchidinae</taxon>
        <taxon>Platanthera</taxon>
    </lineage>
</organism>
<dbReference type="EMBL" id="JBBWWR010000003">
    <property type="protein sequence ID" value="KAK8969603.1"/>
    <property type="molecule type" value="Genomic_DNA"/>
</dbReference>
<dbReference type="Proteomes" id="UP001412067">
    <property type="component" value="Unassembled WGS sequence"/>
</dbReference>
<keyword evidence="3" id="KW-1185">Reference proteome</keyword>
<protein>
    <submittedName>
        <fullName evidence="2">Uncharacterized protein</fullName>
    </submittedName>
</protein>
<comment type="caution">
    <text evidence="2">The sequence shown here is derived from an EMBL/GenBank/DDBJ whole genome shotgun (WGS) entry which is preliminary data.</text>
</comment>
<evidence type="ECO:0000313" key="2">
    <source>
        <dbReference type="EMBL" id="KAK8969603.1"/>
    </source>
</evidence>
<feature type="region of interest" description="Disordered" evidence="1">
    <location>
        <begin position="30"/>
        <end position="49"/>
    </location>
</feature>